<name>A0AAP0JQ63_9MAGN</name>
<evidence type="ECO:0000313" key="2">
    <source>
        <dbReference type="Proteomes" id="UP001417504"/>
    </source>
</evidence>
<accession>A0AAP0JQ63</accession>
<keyword evidence="2" id="KW-1185">Reference proteome</keyword>
<evidence type="ECO:0000313" key="1">
    <source>
        <dbReference type="EMBL" id="KAK9137025.1"/>
    </source>
</evidence>
<protein>
    <submittedName>
        <fullName evidence="1">Uncharacterized protein</fullName>
    </submittedName>
</protein>
<gene>
    <name evidence="1" type="ORF">Sjap_007619</name>
</gene>
<reference evidence="1 2" key="1">
    <citation type="submission" date="2024-01" db="EMBL/GenBank/DDBJ databases">
        <title>Genome assemblies of Stephania.</title>
        <authorList>
            <person name="Yang L."/>
        </authorList>
    </citation>
    <scope>NUCLEOTIDE SEQUENCE [LARGE SCALE GENOMIC DNA]</scope>
    <source>
        <strain evidence="1">QJT</strain>
        <tissue evidence="1">Leaf</tissue>
    </source>
</reference>
<organism evidence="1 2">
    <name type="scientific">Stephania japonica</name>
    <dbReference type="NCBI Taxonomy" id="461633"/>
    <lineage>
        <taxon>Eukaryota</taxon>
        <taxon>Viridiplantae</taxon>
        <taxon>Streptophyta</taxon>
        <taxon>Embryophyta</taxon>
        <taxon>Tracheophyta</taxon>
        <taxon>Spermatophyta</taxon>
        <taxon>Magnoliopsida</taxon>
        <taxon>Ranunculales</taxon>
        <taxon>Menispermaceae</taxon>
        <taxon>Menispermoideae</taxon>
        <taxon>Cissampelideae</taxon>
        <taxon>Stephania</taxon>
    </lineage>
</organism>
<sequence length="69" mass="7097">MDYVNIGPILVKKLASSIVESSLPITTNSLFLNMGAGEARVEGGGELAAWGMDVGRGKGCSVPSKDATE</sequence>
<comment type="caution">
    <text evidence="1">The sequence shown here is derived from an EMBL/GenBank/DDBJ whole genome shotgun (WGS) entry which is preliminary data.</text>
</comment>
<dbReference type="AlphaFoldDB" id="A0AAP0JQ63"/>
<dbReference type="EMBL" id="JBBNAE010000003">
    <property type="protein sequence ID" value="KAK9137025.1"/>
    <property type="molecule type" value="Genomic_DNA"/>
</dbReference>
<proteinExistence type="predicted"/>
<dbReference type="Proteomes" id="UP001417504">
    <property type="component" value="Unassembled WGS sequence"/>
</dbReference>